<sequence length="486" mass="55115">MSNSNNSNSSNNSNIFYSIWRDSYIRGMVRARLLANLQISLFIQQLDHDDIIPLTKLSSLHKLKNNINIECYIPNFDNLLNYPNRYIINKLFINLNDSPEIFNLQDIHEGVHTLMLVKDTQETPRQFSGTLPSSLTDLSLIQKGGEIQFIQNLLQTLHTTAIQKLWVTGYTIDSSFVVPRSLSTFCYEASYESLKWIVVSPNQVLQGCKMEIKSLQDFPWLDENKWIVSVILRELLCDLVHDLIPQHVSEVSIEYPIHQTVELQADSLPKMLESFQCLNRFTFLPNILPIHLKSLVLSFNPIPRLETGFLPPSLEKLHMPYYNEPLDLDVLPASLTDLIIPDFNHPLDALVLPCRLKFLTMRAFTQPTLPANSLPSTLVSLAIPSFKGSFGTGSEPLDKLNDLYIDMLDRSISPLLQNVVNITITTYGGLNDGVSLFHTSIRNLVLSSNKRVTIDSLFLPQHLQTLESKGIKFNPIPTGCKCKIIP</sequence>
<organism evidence="2 3">
    <name type="scientific">Polysphondylium violaceum</name>
    <dbReference type="NCBI Taxonomy" id="133409"/>
    <lineage>
        <taxon>Eukaryota</taxon>
        <taxon>Amoebozoa</taxon>
        <taxon>Evosea</taxon>
        <taxon>Eumycetozoa</taxon>
        <taxon>Dictyostelia</taxon>
        <taxon>Dictyosteliales</taxon>
        <taxon>Dictyosteliaceae</taxon>
        <taxon>Polysphondylium</taxon>
    </lineage>
</organism>
<accession>A0A8J4Q061</accession>
<proteinExistence type="predicted"/>
<evidence type="ECO:0000313" key="3">
    <source>
        <dbReference type="Proteomes" id="UP000695562"/>
    </source>
</evidence>
<dbReference type="OrthoDB" id="10394449at2759"/>
<dbReference type="InterPro" id="IPR008615">
    <property type="entry name" value="FNIP"/>
</dbReference>
<gene>
    <name evidence="2" type="ORF">CYY_003178</name>
</gene>
<dbReference type="InterPro" id="IPR051251">
    <property type="entry name" value="STK_FNIP-Repeat"/>
</dbReference>
<dbReference type="EMBL" id="AJWJ01000096">
    <property type="protein sequence ID" value="KAF2075537.1"/>
    <property type="molecule type" value="Genomic_DNA"/>
</dbReference>
<name>A0A8J4Q061_9MYCE</name>
<dbReference type="AlphaFoldDB" id="A0A8J4Q061"/>
<dbReference type="Pfam" id="PF05725">
    <property type="entry name" value="FNIP"/>
    <property type="match status" value="2"/>
</dbReference>
<protein>
    <recommendedName>
        <fullName evidence="4">FNIP repeat-containing protein</fullName>
    </recommendedName>
</protein>
<comment type="caution">
    <text evidence="2">The sequence shown here is derived from an EMBL/GenBank/DDBJ whole genome shotgun (WGS) entry which is preliminary data.</text>
</comment>
<dbReference type="PANTHER" id="PTHR32134">
    <property type="entry name" value="FNIP REPEAT-CONTAINING PROTEIN"/>
    <property type="match status" value="1"/>
</dbReference>
<reference evidence="2" key="1">
    <citation type="submission" date="2020-01" db="EMBL/GenBank/DDBJ databases">
        <title>Development of genomics and gene disruption for Polysphondylium violaceum indicates a role for the polyketide synthase stlB in stalk morphogenesis.</title>
        <authorList>
            <person name="Narita B."/>
            <person name="Kawabe Y."/>
            <person name="Kin K."/>
            <person name="Saito T."/>
            <person name="Gibbs R."/>
            <person name="Kuspa A."/>
            <person name="Muzny D."/>
            <person name="Queller D."/>
            <person name="Richards S."/>
            <person name="Strassman J."/>
            <person name="Sucgang R."/>
            <person name="Worley K."/>
            <person name="Schaap P."/>
        </authorList>
    </citation>
    <scope>NUCLEOTIDE SEQUENCE</scope>
    <source>
        <strain evidence="2">QSvi11</strain>
    </source>
</reference>
<dbReference type="Proteomes" id="UP000695562">
    <property type="component" value="Unassembled WGS sequence"/>
</dbReference>
<dbReference type="PANTHER" id="PTHR32134:SF92">
    <property type="entry name" value="FNIP REPEAT-CONTAINING PROTEIN"/>
    <property type="match status" value="1"/>
</dbReference>
<keyword evidence="3" id="KW-1185">Reference proteome</keyword>
<keyword evidence="1" id="KW-0677">Repeat</keyword>
<evidence type="ECO:0008006" key="4">
    <source>
        <dbReference type="Google" id="ProtNLM"/>
    </source>
</evidence>
<evidence type="ECO:0000256" key="1">
    <source>
        <dbReference type="ARBA" id="ARBA00022737"/>
    </source>
</evidence>
<evidence type="ECO:0000313" key="2">
    <source>
        <dbReference type="EMBL" id="KAF2075537.1"/>
    </source>
</evidence>